<proteinExistence type="predicted"/>
<dbReference type="Proteomes" id="UP000183832">
    <property type="component" value="Unassembled WGS sequence"/>
</dbReference>
<sequence>MVIFLEKHYSPHLERKFEVCLLYFFKAINIRFPYTQQAFNLLHEKLSIVQNDHQQDFKAFSMLLFVPSQMTLMES</sequence>
<evidence type="ECO:0000313" key="1">
    <source>
        <dbReference type="EMBL" id="CRK92202.1"/>
    </source>
</evidence>
<keyword evidence="2" id="KW-1185">Reference proteome</keyword>
<gene>
    <name evidence="1" type="ORF">CLUMA_CG005792</name>
</gene>
<organism evidence="1 2">
    <name type="scientific">Clunio marinus</name>
    <dbReference type="NCBI Taxonomy" id="568069"/>
    <lineage>
        <taxon>Eukaryota</taxon>
        <taxon>Metazoa</taxon>
        <taxon>Ecdysozoa</taxon>
        <taxon>Arthropoda</taxon>
        <taxon>Hexapoda</taxon>
        <taxon>Insecta</taxon>
        <taxon>Pterygota</taxon>
        <taxon>Neoptera</taxon>
        <taxon>Endopterygota</taxon>
        <taxon>Diptera</taxon>
        <taxon>Nematocera</taxon>
        <taxon>Chironomoidea</taxon>
        <taxon>Chironomidae</taxon>
        <taxon>Clunio</taxon>
    </lineage>
</organism>
<name>A0A1J1HXE7_9DIPT</name>
<dbReference type="AlphaFoldDB" id="A0A1J1HXE7"/>
<accession>A0A1J1HXE7</accession>
<evidence type="ECO:0000313" key="2">
    <source>
        <dbReference type="Proteomes" id="UP000183832"/>
    </source>
</evidence>
<protein>
    <submittedName>
        <fullName evidence="1">CLUMA_CG005792, isoform A</fullName>
    </submittedName>
</protein>
<reference evidence="1 2" key="1">
    <citation type="submission" date="2015-04" db="EMBL/GenBank/DDBJ databases">
        <authorList>
            <person name="Syromyatnikov M.Y."/>
            <person name="Popov V.N."/>
        </authorList>
    </citation>
    <scope>NUCLEOTIDE SEQUENCE [LARGE SCALE GENOMIC DNA]</scope>
</reference>
<dbReference type="EMBL" id="CVRI01000024">
    <property type="protein sequence ID" value="CRK92202.1"/>
    <property type="molecule type" value="Genomic_DNA"/>
</dbReference>